<dbReference type="VEuPathDB" id="FungiDB:M_BR32_EuGene_00044321"/>
<protein>
    <submittedName>
        <fullName evidence="6">Uncharacterized protein</fullName>
    </submittedName>
</protein>
<dbReference type="GO" id="GO:0009277">
    <property type="term" value="C:fungal-type cell wall"/>
    <property type="evidence" value="ECO:0007669"/>
    <property type="project" value="TreeGrafter"/>
</dbReference>
<keyword evidence="5" id="KW-0325">Glycoprotein</keyword>
<dbReference type="InterPro" id="IPR036941">
    <property type="entry name" value="Rcpt_L-dom_sf"/>
</dbReference>
<keyword evidence="2" id="KW-0134">Cell wall</keyword>
<keyword evidence="4" id="KW-0732">Signal</keyword>
<evidence type="ECO:0000313" key="6">
    <source>
        <dbReference type="EMBL" id="QBZ58941.1"/>
    </source>
</evidence>
<accession>A0A4P7NBS6</accession>
<evidence type="ECO:0000256" key="1">
    <source>
        <dbReference type="ARBA" id="ARBA00004191"/>
    </source>
</evidence>
<proteinExistence type="predicted"/>
<dbReference type="Proteomes" id="UP000294847">
    <property type="component" value="Chromosome 3"/>
</dbReference>
<gene>
    <name evidence="6" type="ORF">PoMZ_03900</name>
</gene>
<sequence length="390" mass="40640">MIAKSFVTLLAAASLASAQNQCSQSTISINSNGDASALRSCKTLKGNVVIGNQTDSTLQLDGPEEIQGDLTMVDNKKIVSLSSTSLKKITGKMTLERDELLSDLRFPQLSEVNSISWVTLSALSSLGTAIKKASTVVIADTRIENLNGLDLVTVDNIDINNNQRLQKFTSKLESVSTSFKASVNGLGTNFEFPALKWVAEMAIANASSFTAPQLSKVNNSIYFDFNFIKDASFPNLTAVGKDFSFVGNSALTNISAPMLATIGGGLTIANNTALESIDGLPKVKDVGGAVLMRGSFKSVSLPSLNDVKGVFDTQSTTDISSSCDTFKKAGSNGQIQGKVICESNNSKANDDITAGSGGSSGNNKNSAAGTTINMALLGLSIIGGAAASFL</sequence>
<evidence type="ECO:0000256" key="2">
    <source>
        <dbReference type="ARBA" id="ARBA00022512"/>
    </source>
</evidence>
<dbReference type="SMR" id="A0A4P7NBS6"/>
<dbReference type="GO" id="GO:0031505">
    <property type="term" value="P:fungal-type cell wall organization"/>
    <property type="evidence" value="ECO:0007669"/>
    <property type="project" value="TreeGrafter"/>
</dbReference>
<evidence type="ECO:0000313" key="7">
    <source>
        <dbReference type="Proteomes" id="UP000294847"/>
    </source>
</evidence>
<dbReference type="AlphaFoldDB" id="A0A4P7NBS6"/>
<dbReference type="Gene3D" id="3.80.20.20">
    <property type="entry name" value="Receptor L-domain"/>
    <property type="match status" value="1"/>
</dbReference>
<dbReference type="PANTHER" id="PTHR31018:SF3">
    <property type="entry name" value="RECEPTOR PROTEIN-TYROSINE KINASE"/>
    <property type="match status" value="1"/>
</dbReference>
<organism evidence="6 7">
    <name type="scientific">Pyricularia oryzae</name>
    <name type="common">Rice blast fungus</name>
    <name type="synonym">Magnaporthe oryzae</name>
    <dbReference type="NCBI Taxonomy" id="318829"/>
    <lineage>
        <taxon>Eukaryota</taxon>
        <taxon>Fungi</taxon>
        <taxon>Dikarya</taxon>
        <taxon>Ascomycota</taxon>
        <taxon>Pezizomycotina</taxon>
        <taxon>Sordariomycetes</taxon>
        <taxon>Sordariomycetidae</taxon>
        <taxon>Magnaporthales</taxon>
        <taxon>Pyriculariaceae</taxon>
        <taxon>Pyricularia</taxon>
    </lineage>
</organism>
<evidence type="ECO:0000256" key="4">
    <source>
        <dbReference type="ARBA" id="ARBA00022729"/>
    </source>
</evidence>
<dbReference type="GO" id="GO:0005886">
    <property type="term" value="C:plasma membrane"/>
    <property type="evidence" value="ECO:0007669"/>
    <property type="project" value="TreeGrafter"/>
</dbReference>
<dbReference type="SUPFAM" id="SSF52058">
    <property type="entry name" value="L domain-like"/>
    <property type="match status" value="2"/>
</dbReference>
<dbReference type="EMBL" id="CP034206">
    <property type="protein sequence ID" value="QBZ58941.1"/>
    <property type="molecule type" value="Genomic_DNA"/>
</dbReference>
<evidence type="ECO:0000256" key="5">
    <source>
        <dbReference type="ARBA" id="ARBA00023180"/>
    </source>
</evidence>
<dbReference type="InterPro" id="IPR051648">
    <property type="entry name" value="CWI-Assembly_Regulator"/>
</dbReference>
<reference evidence="6 7" key="1">
    <citation type="journal article" date="2019" name="Mol. Biol. Evol.">
        <title>Blast fungal genomes show frequent chromosomal changes, gene gains and losses, and effector gene turnover.</title>
        <authorList>
            <person name="Gomez Luciano L.B."/>
            <person name="Jason Tsai I."/>
            <person name="Chuma I."/>
            <person name="Tosa Y."/>
            <person name="Chen Y.H."/>
            <person name="Li J.Y."/>
            <person name="Li M.Y."/>
            <person name="Jade Lu M.Y."/>
            <person name="Nakayashiki H."/>
            <person name="Li W.H."/>
        </authorList>
    </citation>
    <scope>NUCLEOTIDE SEQUENCE [LARGE SCALE GENOMIC DNA]</scope>
    <source>
        <strain evidence="6">MZ5-1-6</strain>
    </source>
</reference>
<keyword evidence="3" id="KW-0964">Secreted</keyword>
<comment type="subcellular location">
    <subcellularLocation>
        <location evidence="1">Secreted</location>
        <location evidence="1">Cell wall</location>
    </subcellularLocation>
</comment>
<name>A0A4P7NBS6_PYROR</name>
<dbReference type="GO" id="GO:0009986">
    <property type="term" value="C:cell surface"/>
    <property type="evidence" value="ECO:0007669"/>
    <property type="project" value="TreeGrafter"/>
</dbReference>
<dbReference type="OMA" id="WANNITF"/>
<dbReference type="PANTHER" id="PTHR31018">
    <property type="entry name" value="SPORULATION-SPECIFIC PROTEIN-RELATED"/>
    <property type="match status" value="1"/>
</dbReference>
<evidence type="ECO:0000256" key="3">
    <source>
        <dbReference type="ARBA" id="ARBA00022525"/>
    </source>
</evidence>